<comment type="caution">
    <text evidence="2">The sequence shown here is derived from an EMBL/GenBank/DDBJ whole genome shotgun (WGS) entry which is preliminary data.</text>
</comment>
<name>A0AAN6GME3_9BASI</name>
<dbReference type="EMBL" id="JAPDMZ010000129">
    <property type="protein sequence ID" value="KAK0548748.1"/>
    <property type="molecule type" value="Genomic_DNA"/>
</dbReference>
<evidence type="ECO:0000313" key="3">
    <source>
        <dbReference type="Proteomes" id="UP001176517"/>
    </source>
</evidence>
<protein>
    <submittedName>
        <fullName evidence="2">Uncharacterized protein</fullName>
    </submittedName>
</protein>
<feature type="region of interest" description="Disordered" evidence="1">
    <location>
        <begin position="70"/>
        <end position="104"/>
    </location>
</feature>
<feature type="region of interest" description="Disordered" evidence="1">
    <location>
        <begin position="313"/>
        <end position="342"/>
    </location>
</feature>
<gene>
    <name evidence="2" type="ORF">OC846_004365</name>
</gene>
<accession>A0AAN6GME3</accession>
<dbReference type="Proteomes" id="UP001176517">
    <property type="component" value="Unassembled WGS sequence"/>
</dbReference>
<dbReference type="InterPro" id="IPR036291">
    <property type="entry name" value="NAD(P)-bd_dom_sf"/>
</dbReference>
<feature type="compositionally biased region" description="Basic and acidic residues" evidence="1">
    <location>
        <begin position="325"/>
        <end position="335"/>
    </location>
</feature>
<evidence type="ECO:0000256" key="1">
    <source>
        <dbReference type="SAM" id="MobiDB-lite"/>
    </source>
</evidence>
<reference evidence="2" key="1">
    <citation type="journal article" date="2023" name="PhytoFront">
        <title>Draft Genome Resources of Seven Strains of Tilletia horrida, Causal Agent of Kernel Smut of Rice.</title>
        <authorList>
            <person name="Khanal S."/>
            <person name="Antony Babu S."/>
            <person name="Zhou X.G."/>
        </authorList>
    </citation>
    <scope>NUCLEOTIDE SEQUENCE</scope>
    <source>
        <strain evidence="2">TX6</strain>
    </source>
</reference>
<keyword evidence="3" id="KW-1185">Reference proteome</keyword>
<organism evidence="2 3">
    <name type="scientific">Tilletia horrida</name>
    <dbReference type="NCBI Taxonomy" id="155126"/>
    <lineage>
        <taxon>Eukaryota</taxon>
        <taxon>Fungi</taxon>
        <taxon>Dikarya</taxon>
        <taxon>Basidiomycota</taxon>
        <taxon>Ustilaginomycotina</taxon>
        <taxon>Exobasidiomycetes</taxon>
        <taxon>Tilletiales</taxon>
        <taxon>Tilletiaceae</taxon>
        <taxon>Tilletia</taxon>
    </lineage>
</organism>
<evidence type="ECO:0000313" key="2">
    <source>
        <dbReference type="EMBL" id="KAK0548748.1"/>
    </source>
</evidence>
<dbReference type="SUPFAM" id="SSF51735">
    <property type="entry name" value="NAD(P)-binding Rossmann-fold domains"/>
    <property type="match status" value="1"/>
</dbReference>
<dbReference type="AlphaFoldDB" id="A0AAN6GME3"/>
<sequence length="453" mass="49526">MATPLRSNSPYNDKVILITGATGSQLGCCFARYWLEALHPRAVVIVDSDYSRLEVLMSELIEIAWSVSDDGSHAESSSDEDNSLDTRTGHPTRGRETDASPGGRSFAVPALISNLIRPDSYPGNDQAQRSITQVKSVCADLNSFPAALRAVKETVADFGRLDYIFTFPSSTTLHLLDEISRNALTTTKLVPIMAAPPYQHSEEPNGNMAGQGSGHNSSGAHMMNIDGGHGYHYGSAERVSTPDMKDPRVRGSPLADIHWQLFDRMTRELANMLHAAIPALICPPRPLRSNLLNASVPATSIFPAWSTSWHHESGMPTHGANLPQDGERLAEDGQDRTPPTQWTGANFRLSDKFFVAVMLPAAEYGRMRGSPYYEAGLAACRSLLSSYAPLVPLPTPLTDEALLHPPVPRINLKIFDREAAENDVLSMEENPRLGGRQGMEDLMTSLVRSLERL</sequence>
<dbReference type="Gene3D" id="3.40.50.720">
    <property type="entry name" value="NAD(P)-binding Rossmann-like Domain"/>
    <property type="match status" value="1"/>
</dbReference>
<proteinExistence type="predicted"/>